<evidence type="ECO:0000256" key="1">
    <source>
        <dbReference type="SAM" id="MobiDB-lite"/>
    </source>
</evidence>
<evidence type="ECO:0000313" key="3">
    <source>
        <dbReference type="Proteomes" id="UP000550086"/>
    </source>
</evidence>
<accession>A0A7L2YNU7</accession>
<dbReference type="EMBL" id="VZTM01018228">
    <property type="protein sequence ID" value="NXS96431.1"/>
    <property type="molecule type" value="Genomic_DNA"/>
</dbReference>
<dbReference type="GO" id="GO:0005634">
    <property type="term" value="C:nucleus"/>
    <property type="evidence" value="ECO:0007669"/>
    <property type="project" value="TreeGrafter"/>
</dbReference>
<dbReference type="OrthoDB" id="6132334at2759"/>
<proteinExistence type="predicted"/>
<keyword evidence="3" id="KW-1185">Reference proteome</keyword>
<dbReference type="InterPro" id="IPR037388">
    <property type="entry name" value="Blinkin"/>
</dbReference>
<gene>
    <name evidence="2" type="primary">Knl1_1</name>
    <name evidence="2" type="ORF">JACJAC_R00718</name>
</gene>
<dbReference type="GO" id="GO:0051301">
    <property type="term" value="P:cell division"/>
    <property type="evidence" value="ECO:0007669"/>
    <property type="project" value="InterPro"/>
</dbReference>
<sequence length="505" mass="54858">MYKIYTDPNMENDNTEHIKGKRLSSILKAPRNPLDDLGNGNELTQDINIEKRRKSSRRVSFANTIKVFESDLKNNTAERESTGMDTLLHAPIQASVQQSEWHDVDTTIPRADWPDTTLIFSEANEMDMTSSHPAAITGNLQSSHAEEAEKIDITSFLAGLSSNNGKAETSKEFTFFSDPTNQPCPAVEQKEDATAVKKINFNDFLMSLKSNEKAAAPVAGPEKENVFFLPSQDVARAPGEFLHSSQPLDTCNVTKFFRGQEGGMEMTKCQGSHLEAVFAGGSVSSDTVFRGDKTVVFSKCDDMEITGNYTDLIYSDSTKETNRINTNRQTSERRERSHALRAVHRGLPTRAASEGGFSAGKTFSSEKDFPGPCSGAGLPSRRAEGPAGASASEPQQGRAHLPAFLERSVLFPSGENMDLTGNCGVMVPGCSVDAALPEREAAPGYHAQAVLSGDMDGQDSVFFPAASAVPPDKTIVFTHTQDDMEITASHTIAVNNNINGFENQE</sequence>
<reference evidence="2 3" key="1">
    <citation type="submission" date="2019-09" db="EMBL/GenBank/DDBJ databases">
        <title>Bird 10,000 Genomes (B10K) Project - Family phase.</title>
        <authorList>
            <person name="Zhang G."/>
        </authorList>
    </citation>
    <scope>NUCLEOTIDE SEQUENCE [LARGE SCALE GENOMIC DNA]</scope>
    <source>
        <strain evidence="2">B10K-DU-002-59</strain>
        <tissue evidence="2">Muscle</tissue>
    </source>
</reference>
<dbReference type="GO" id="GO:0034501">
    <property type="term" value="P:protein localization to kinetochore"/>
    <property type="evidence" value="ECO:0007669"/>
    <property type="project" value="InterPro"/>
</dbReference>
<dbReference type="InterPro" id="IPR043651">
    <property type="entry name" value="KNL1_MELT_rpt"/>
</dbReference>
<protein>
    <submittedName>
        <fullName evidence="2">KNL1 protein</fullName>
    </submittedName>
</protein>
<dbReference type="Proteomes" id="UP000550086">
    <property type="component" value="Unassembled WGS sequence"/>
</dbReference>
<name>A0A7L2YNU7_JACJC</name>
<dbReference type="CDD" id="cd21853">
    <property type="entry name" value="KNL1_NTD"/>
    <property type="match status" value="1"/>
</dbReference>
<dbReference type="AlphaFoldDB" id="A0A7L2YNU7"/>
<comment type="caution">
    <text evidence="2">The sequence shown here is derived from an EMBL/GenBank/DDBJ whole genome shotgun (WGS) entry which is preliminary data.</text>
</comment>
<dbReference type="PANTHER" id="PTHR16520">
    <property type="entry name" value="KINETOCHORE SCAFFOLD 1"/>
    <property type="match status" value="1"/>
</dbReference>
<feature type="non-terminal residue" evidence="2">
    <location>
        <position position="505"/>
    </location>
</feature>
<dbReference type="Pfam" id="PF19221">
    <property type="entry name" value="MELT"/>
    <property type="match status" value="4"/>
</dbReference>
<feature type="region of interest" description="Disordered" evidence="1">
    <location>
        <begin position="347"/>
        <end position="398"/>
    </location>
</feature>
<dbReference type="PANTHER" id="PTHR16520:SF3">
    <property type="entry name" value="KINETOCHORE SCAFFOLD 1"/>
    <property type="match status" value="1"/>
</dbReference>
<organism evidence="2 3">
    <name type="scientific">Jacana jacana</name>
    <name type="common">Wattled jacana</name>
    <name type="synonym">Parra jacana</name>
    <dbReference type="NCBI Taxonomy" id="54508"/>
    <lineage>
        <taxon>Eukaryota</taxon>
        <taxon>Metazoa</taxon>
        <taxon>Chordata</taxon>
        <taxon>Craniata</taxon>
        <taxon>Vertebrata</taxon>
        <taxon>Euteleostomi</taxon>
        <taxon>Archelosauria</taxon>
        <taxon>Archosauria</taxon>
        <taxon>Dinosauria</taxon>
        <taxon>Saurischia</taxon>
        <taxon>Theropoda</taxon>
        <taxon>Coelurosauria</taxon>
        <taxon>Aves</taxon>
        <taxon>Neognathae</taxon>
        <taxon>Neoaves</taxon>
        <taxon>Charadriiformes</taxon>
        <taxon>Jacanidae</taxon>
        <taxon>Jacana</taxon>
    </lineage>
</organism>
<dbReference type="GO" id="GO:0008608">
    <property type="term" value="P:attachment of spindle microtubules to kinetochore"/>
    <property type="evidence" value="ECO:0007669"/>
    <property type="project" value="InterPro"/>
</dbReference>
<feature type="non-terminal residue" evidence="2">
    <location>
        <position position="1"/>
    </location>
</feature>
<evidence type="ECO:0000313" key="2">
    <source>
        <dbReference type="EMBL" id="NXS96431.1"/>
    </source>
</evidence>